<dbReference type="RefSeq" id="XP_003955424.1">
    <property type="nucleotide sequence ID" value="XM_003955375.1"/>
</dbReference>
<dbReference type="OrthoDB" id="5406216at2759"/>
<organism evidence="1 2">
    <name type="scientific">Kazachstania africana (strain ATCC 22294 / BCRC 22015 / CBS 2517 / CECT 1963 / NBRC 1671 / NRRL Y-8276)</name>
    <name type="common">Yeast</name>
    <name type="synonym">Kluyveromyces africanus</name>
    <dbReference type="NCBI Taxonomy" id="1071382"/>
    <lineage>
        <taxon>Eukaryota</taxon>
        <taxon>Fungi</taxon>
        <taxon>Dikarya</taxon>
        <taxon>Ascomycota</taxon>
        <taxon>Saccharomycotina</taxon>
        <taxon>Saccharomycetes</taxon>
        <taxon>Saccharomycetales</taxon>
        <taxon>Saccharomycetaceae</taxon>
        <taxon>Kazachstania</taxon>
    </lineage>
</organism>
<dbReference type="InterPro" id="IPR031452">
    <property type="entry name" value="Kre1"/>
</dbReference>
<reference evidence="1 2" key="1">
    <citation type="journal article" date="2011" name="Proc. Natl. Acad. Sci. U.S.A.">
        <title>Evolutionary erosion of yeast sex chromosomes by mating-type switching accidents.</title>
        <authorList>
            <person name="Gordon J.L."/>
            <person name="Armisen D."/>
            <person name="Proux-Wera E."/>
            <person name="Oheigeartaigh S.S."/>
            <person name="Byrne K.P."/>
            <person name="Wolfe K.H."/>
        </authorList>
    </citation>
    <scope>NUCLEOTIDE SEQUENCE [LARGE SCALE GENOMIC DNA]</scope>
    <source>
        <strain evidence="2">ATCC 22294 / BCRC 22015 / CBS 2517 / CECT 1963 / NBRC 1671 / NRRL Y-8276</strain>
    </source>
</reference>
<dbReference type="Pfam" id="PF17056">
    <property type="entry name" value="KRE1"/>
    <property type="match status" value="1"/>
</dbReference>
<keyword evidence="2" id="KW-1185">Reference proteome</keyword>
<dbReference type="KEGG" id="kaf:KAFR_0A08550"/>
<sequence length="184" mass="19871">MNLVDFQLLYEIHYTLGITVVTYRLTMRIIPKIISLCLLFTQLVQSATTASTDETTSTIDRPDPSTKVRSVVTSISVDSYFTVTEGTTKTYTSLRDPTSIYVTITTEGVTLVVQTTYGQAFSSQYTAVATPSSGSIGLGTIEGTVGVVKPAMYYTVTNNDATHAFNSNLAGVIGSMIAFITFLI</sequence>
<name>H2API9_KAZAF</name>
<dbReference type="GO" id="GO:0031505">
    <property type="term" value="P:fungal-type cell wall organization"/>
    <property type="evidence" value="ECO:0007669"/>
    <property type="project" value="InterPro"/>
</dbReference>
<dbReference type="EMBL" id="HE650821">
    <property type="protein sequence ID" value="CCF56289.1"/>
    <property type="molecule type" value="Genomic_DNA"/>
</dbReference>
<dbReference type="InParanoid" id="H2API9"/>
<dbReference type="eggNOG" id="ENOG502S1TV">
    <property type="taxonomic scope" value="Eukaryota"/>
</dbReference>
<dbReference type="AlphaFoldDB" id="H2API9"/>
<evidence type="ECO:0000313" key="1">
    <source>
        <dbReference type="EMBL" id="CCF56289.1"/>
    </source>
</evidence>
<dbReference type="Proteomes" id="UP000005220">
    <property type="component" value="Chromosome 1"/>
</dbReference>
<proteinExistence type="predicted"/>
<accession>H2API9</accession>
<protein>
    <submittedName>
        <fullName evidence="1">Uncharacterized protein</fullName>
    </submittedName>
</protein>
<dbReference type="STRING" id="1071382.H2API9"/>
<evidence type="ECO:0000313" key="2">
    <source>
        <dbReference type="Proteomes" id="UP000005220"/>
    </source>
</evidence>
<dbReference type="HOGENOM" id="CLU_1468381_0_0_1"/>
<gene>
    <name evidence="1" type="primary">KAFR0A08550</name>
    <name evidence="1" type="ORF">KAFR_0A08550</name>
</gene>
<dbReference type="GeneID" id="13886348"/>